<evidence type="ECO:0000313" key="4">
    <source>
        <dbReference type="Proteomes" id="UP000006906"/>
    </source>
</evidence>
<feature type="domain" description="ShKT" evidence="2">
    <location>
        <begin position="502"/>
        <end position="539"/>
    </location>
</feature>
<feature type="region of interest" description="Disordered" evidence="1">
    <location>
        <begin position="461"/>
        <end position="499"/>
    </location>
</feature>
<feature type="region of interest" description="Disordered" evidence="1">
    <location>
        <begin position="627"/>
        <end position="676"/>
    </location>
</feature>
<feature type="compositionally biased region" description="Basic residues" evidence="1">
    <location>
        <begin position="665"/>
        <end position="676"/>
    </location>
</feature>
<dbReference type="PANTHER" id="PTHR21724:SF109">
    <property type="entry name" value="SHKT DOMAIN-CONTAINING PROTEIN"/>
    <property type="match status" value="1"/>
</dbReference>
<dbReference type="OrthoDB" id="291007at2759"/>
<evidence type="ECO:0000313" key="3">
    <source>
        <dbReference type="EMBL" id="PNW85368.1"/>
    </source>
</evidence>
<dbReference type="Proteomes" id="UP000006906">
    <property type="component" value="Chromosome 3"/>
</dbReference>
<dbReference type="Gene3D" id="1.10.10.1940">
    <property type="match status" value="2"/>
</dbReference>
<feature type="domain" description="ShKT" evidence="2">
    <location>
        <begin position="362"/>
        <end position="399"/>
    </location>
</feature>
<organism evidence="3 4">
    <name type="scientific">Chlamydomonas reinhardtii</name>
    <name type="common">Chlamydomonas smithii</name>
    <dbReference type="NCBI Taxonomy" id="3055"/>
    <lineage>
        <taxon>Eukaryota</taxon>
        <taxon>Viridiplantae</taxon>
        <taxon>Chlorophyta</taxon>
        <taxon>core chlorophytes</taxon>
        <taxon>Chlorophyceae</taxon>
        <taxon>CS clade</taxon>
        <taxon>Chlamydomonadales</taxon>
        <taxon>Chlamydomonadaceae</taxon>
        <taxon>Chlamydomonas</taxon>
    </lineage>
</organism>
<dbReference type="GeneID" id="5728465"/>
<feature type="domain" description="ShKT" evidence="2">
    <location>
        <begin position="585"/>
        <end position="619"/>
    </location>
</feature>
<dbReference type="Gramene" id="PNW85368">
    <property type="protein sequence ID" value="PNW85368"/>
    <property type="gene ID" value="CHLRE_03g183150v5"/>
</dbReference>
<dbReference type="GO" id="GO:0030036">
    <property type="term" value="P:actin cytoskeleton organization"/>
    <property type="evidence" value="ECO:0000318"/>
    <property type="project" value="GO_Central"/>
</dbReference>
<dbReference type="ExpressionAtlas" id="A0A2K3DXW9">
    <property type="expression patterns" value="baseline"/>
</dbReference>
<dbReference type="PROSITE" id="PS51670">
    <property type="entry name" value="SHKT"/>
    <property type="match status" value="5"/>
</dbReference>
<dbReference type="Pfam" id="PF01549">
    <property type="entry name" value="ShK"/>
    <property type="match status" value="5"/>
</dbReference>
<dbReference type="RefSeq" id="XP_042926198.1">
    <property type="nucleotide sequence ID" value="XM_043061069.1"/>
</dbReference>
<sequence>MRYLFLAGQAEGIPFQAVRRRRSQEVEELLARYYDTGGFMPPPHVLMQQQQPQQQAGQQQSEAQPLGEPVTRDGEVSAPSPSVSTRNGQVLPGDDSFRWRAETAGGALAVWAYDEVSEDAVSQAVLLTDQATANTPPAVLDRVRAHGTRIVIIGRQQRLTDMPPFRWLLTYQGSGGQGTNGDGRQWVDIRGAGAVAGNPAMAVGEEDLLETYDEVNTGDGWGNESVFMHELAHTLIDACQLQRVQQRYAAARDSGAYTPSSYIMTNQHEYYAMAAAVSFDSTLNSPAADNLLRKGELVARDPGTAELIDWGFGGNPWRYPDDCLTCFYSWPWFFYELYPPAPGRVPYTPLAACPTLRPGISCGDRNTTHCPFWASQGLCTNPDDQQYMSVNCMASCGACPYLAAGQPPPPSPPSPPLPPPRGVCRDEYPGDCPSWSSLAGECAKPFMLQYCRVSCRYCSASDTSISPPPPRRYPPRPPRPPPSPPLPPSPPPPAPRPSGIACRDRNTTYCPEWIAAGYCRSPEYAPSLASQCRLGCGFCRVGCQETEIRCAGWAAAGECANTPGYMEANCARSCGLCDGPEQGGCGDDNVSCPYWAQIGECNKDAGYMLASCRASCGVCDKQPGINIPPPWRPPPSPRPLPSLRSPPRPKPSPPRWVRTKPSPKPMRKPKAPKKTG</sequence>
<feature type="compositionally biased region" description="Low complexity" evidence="1">
    <location>
        <begin position="48"/>
        <end position="65"/>
    </location>
</feature>
<feature type="region of interest" description="Disordered" evidence="1">
    <location>
        <begin position="41"/>
        <end position="95"/>
    </location>
</feature>
<dbReference type="InParanoid" id="A0A2K3DXW9"/>
<dbReference type="SMART" id="SM00254">
    <property type="entry name" value="ShKT"/>
    <property type="match status" value="5"/>
</dbReference>
<proteinExistence type="predicted"/>
<dbReference type="EMBL" id="CM008964">
    <property type="protein sequence ID" value="PNW85368.1"/>
    <property type="molecule type" value="Genomic_DNA"/>
</dbReference>
<feature type="compositionally biased region" description="Pro residues" evidence="1">
    <location>
        <begin position="627"/>
        <end position="654"/>
    </location>
</feature>
<feature type="compositionally biased region" description="Pro residues" evidence="1">
    <location>
        <begin position="466"/>
        <end position="496"/>
    </location>
</feature>
<dbReference type="PANTHER" id="PTHR21724">
    <property type="entry name" value="SHKT DOMAIN-CONTAINING PROTEIN"/>
    <property type="match status" value="1"/>
</dbReference>
<name>A0A2K3DXW9_CHLRE</name>
<feature type="domain" description="ShKT" evidence="2">
    <location>
        <begin position="543"/>
        <end position="577"/>
    </location>
</feature>
<dbReference type="PaxDb" id="3055-EDO96778"/>
<dbReference type="InterPro" id="IPR003582">
    <property type="entry name" value="ShKT_dom"/>
</dbReference>
<evidence type="ECO:0000259" key="2">
    <source>
        <dbReference type="PROSITE" id="PS51670"/>
    </source>
</evidence>
<reference evidence="3 4" key="1">
    <citation type="journal article" date="2007" name="Science">
        <title>The Chlamydomonas genome reveals the evolution of key animal and plant functions.</title>
        <authorList>
            <person name="Merchant S.S."/>
            <person name="Prochnik S.E."/>
            <person name="Vallon O."/>
            <person name="Harris E.H."/>
            <person name="Karpowicz S.J."/>
            <person name="Witman G.B."/>
            <person name="Terry A."/>
            <person name="Salamov A."/>
            <person name="Fritz-Laylin L.K."/>
            <person name="Marechal-Drouard L."/>
            <person name="Marshall W.F."/>
            <person name="Qu L.H."/>
            <person name="Nelson D.R."/>
            <person name="Sanderfoot A.A."/>
            <person name="Spalding M.H."/>
            <person name="Kapitonov V.V."/>
            <person name="Ren Q."/>
            <person name="Ferris P."/>
            <person name="Lindquist E."/>
            <person name="Shapiro H."/>
            <person name="Lucas S.M."/>
            <person name="Grimwood J."/>
            <person name="Schmutz J."/>
            <person name="Cardol P."/>
            <person name="Cerutti H."/>
            <person name="Chanfreau G."/>
            <person name="Chen C.L."/>
            <person name="Cognat V."/>
            <person name="Croft M.T."/>
            <person name="Dent R."/>
            <person name="Dutcher S."/>
            <person name="Fernandez E."/>
            <person name="Fukuzawa H."/>
            <person name="Gonzalez-Ballester D."/>
            <person name="Gonzalez-Halphen D."/>
            <person name="Hallmann A."/>
            <person name="Hanikenne M."/>
            <person name="Hippler M."/>
            <person name="Inwood W."/>
            <person name="Jabbari K."/>
            <person name="Kalanon M."/>
            <person name="Kuras R."/>
            <person name="Lefebvre P.A."/>
            <person name="Lemaire S.D."/>
            <person name="Lobanov A.V."/>
            <person name="Lohr M."/>
            <person name="Manuell A."/>
            <person name="Meier I."/>
            <person name="Mets L."/>
            <person name="Mittag M."/>
            <person name="Mittelmeier T."/>
            <person name="Moroney J.V."/>
            <person name="Moseley J."/>
            <person name="Napoli C."/>
            <person name="Nedelcu A.M."/>
            <person name="Niyogi K."/>
            <person name="Novoselov S.V."/>
            <person name="Paulsen I.T."/>
            <person name="Pazour G."/>
            <person name="Purton S."/>
            <person name="Ral J.P."/>
            <person name="Riano-Pachon D.M."/>
            <person name="Riekhof W."/>
            <person name="Rymarquis L."/>
            <person name="Schroda M."/>
            <person name="Stern D."/>
            <person name="Umen J."/>
            <person name="Willows R."/>
            <person name="Wilson N."/>
            <person name="Zimmer S.L."/>
            <person name="Allmer J."/>
            <person name="Balk J."/>
            <person name="Bisova K."/>
            <person name="Chen C.J."/>
            <person name="Elias M."/>
            <person name="Gendler K."/>
            <person name="Hauser C."/>
            <person name="Lamb M.R."/>
            <person name="Ledford H."/>
            <person name="Long J.C."/>
            <person name="Minagawa J."/>
            <person name="Page M.D."/>
            <person name="Pan J."/>
            <person name="Pootakham W."/>
            <person name="Roje S."/>
            <person name="Rose A."/>
            <person name="Stahlberg E."/>
            <person name="Terauchi A.M."/>
            <person name="Yang P."/>
            <person name="Ball S."/>
            <person name="Bowler C."/>
            <person name="Dieckmann C.L."/>
            <person name="Gladyshev V.N."/>
            <person name="Green P."/>
            <person name="Jorgensen R."/>
            <person name="Mayfield S."/>
            <person name="Mueller-Roeber B."/>
            <person name="Rajamani S."/>
            <person name="Sayre R.T."/>
            <person name="Brokstein P."/>
            <person name="Dubchak I."/>
            <person name="Goodstein D."/>
            <person name="Hornick L."/>
            <person name="Huang Y.W."/>
            <person name="Jhaveri J."/>
            <person name="Luo Y."/>
            <person name="Martinez D."/>
            <person name="Ngau W.C."/>
            <person name="Otillar B."/>
            <person name="Poliakov A."/>
            <person name="Porter A."/>
            <person name="Szajkowski L."/>
            <person name="Werner G."/>
            <person name="Zhou K."/>
            <person name="Grigoriev I.V."/>
            <person name="Rokhsar D.S."/>
            <person name="Grossman A.R."/>
        </authorList>
    </citation>
    <scope>NUCLEOTIDE SEQUENCE [LARGE SCALE GENOMIC DNA]</scope>
    <source>
        <strain evidence="4">CC-503</strain>
    </source>
</reference>
<feature type="compositionally biased region" description="Polar residues" evidence="1">
    <location>
        <begin position="79"/>
        <end position="88"/>
    </location>
</feature>
<gene>
    <name evidence="3" type="ORF">CHLRE_03g183150v5</name>
</gene>
<accession>A0A2K3DXW9</accession>
<dbReference type="AlphaFoldDB" id="A0A2K3DXW9"/>
<dbReference type="KEGG" id="cre:CHLRE_03g183150v5"/>
<protein>
    <recommendedName>
        <fullName evidence="2">ShKT domain-containing protein</fullName>
    </recommendedName>
</protein>
<feature type="domain" description="ShKT" evidence="2">
    <location>
        <begin position="424"/>
        <end position="458"/>
    </location>
</feature>
<keyword evidence="4" id="KW-1185">Reference proteome</keyword>
<evidence type="ECO:0000256" key="1">
    <source>
        <dbReference type="SAM" id="MobiDB-lite"/>
    </source>
</evidence>